<dbReference type="Pfam" id="PF14681">
    <property type="entry name" value="UPRTase"/>
    <property type="match status" value="1"/>
</dbReference>
<evidence type="ECO:0000313" key="3">
    <source>
        <dbReference type="Proteomes" id="UP000297245"/>
    </source>
</evidence>
<dbReference type="Gene3D" id="3.40.50.2020">
    <property type="match status" value="1"/>
</dbReference>
<dbReference type="AlphaFoldDB" id="A0A4S8L3S1"/>
<dbReference type="InterPro" id="IPR000836">
    <property type="entry name" value="PRTase_dom"/>
</dbReference>
<name>A0A4S8L3S1_DENBC</name>
<dbReference type="Proteomes" id="UP000297245">
    <property type="component" value="Unassembled WGS sequence"/>
</dbReference>
<reference evidence="2 3" key="1">
    <citation type="journal article" date="2019" name="Nat. Ecol. Evol.">
        <title>Megaphylogeny resolves global patterns of mushroom evolution.</title>
        <authorList>
            <person name="Varga T."/>
            <person name="Krizsan K."/>
            <person name="Foldi C."/>
            <person name="Dima B."/>
            <person name="Sanchez-Garcia M."/>
            <person name="Sanchez-Ramirez S."/>
            <person name="Szollosi G.J."/>
            <person name="Szarkandi J.G."/>
            <person name="Papp V."/>
            <person name="Albert L."/>
            <person name="Andreopoulos W."/>
            <person name="Angelini C."/>
            <person name="Antonin V."/>
            <person name="Barry K.W."/>
            <person name="Bougher N.L."/>
            <person name="Buchanan P."/>
            <person name="Buyck B."/>
            <person name="Bense V."/>
            <person name="Catcheside P."/>
            <person name="Chovatia M."/>
            <person name="Cooper J."/>
            <person name="Damon W."/>
            <person name="Desjardin D."/>
            <person name="Finy P."/>
            <person name="Geml J."/>
            <person name="Haridas S."/>
            <person name="Hughes K."/>
            <person name="Justo A."/>
            <person name="Karasinski D."/>
            <person name="Kautmanova I."/>
            <person name="Kiss B."/>
            <person name="Kocsube S."/>
            <person name="Kotiranta H."/>
            <person name="LaButti K.M."/>
            <person name="Lechner B.E."/>
            <person name="Liimatainen K."/>
            <person name="Lipzen A."/>
            <person name="Lukacs Z."/>
            <person name="Mihaltcheva S."/>
            <person name="Morgado L.N."/>
            <person name="Niskanen T."/>
            <person name="Noordeloos M.E."/>
            <person name="Ohm R.A."/>
            <person name="Ortiz-Santana B."/>
            <person name="Ovrebo C."/>
            <person name="Racz N."/>
            <person name="Riley R."/>
            <person name="Savchenko A."/>
            <person name="Shiryaev A."/>
            <person name="Soop K."/>
            <person name="Spirin V."/>
            <person name="Szebenyi C."/>
            <person name="Tomsovsky M."/>
            <person name="Tulloss R.E."/>
            <person name="Uehling J."/>
            <person name="Grigoriev I.V."/>
            <person name="Vagvolgyi C."/>
            <person name="Papp T."/>
            <person name="Martin F.M."/>
            <person name="Miettinen O."/>
            <person name="Hibbett D.S."/>
            <person name="Nagy L.G."/>
        </authorList>
    </citation>
    <scope>NUCLEOTIDE SEQUENCE [LARGE SCALE GENOMIC DNA]</scope>
    <source>
        <strain evidence="2 3">CBS 962.96</strain>
    </source>
</reference>
<dbReference type="OrthoDB" id="106623at2759"/>
<dbReference type="InterPro" id="IPR029057">
    <property type="entry name" value="PRTase-like"/>
</dbReference>
<evidence type="ECO:0000313" key="2">
    <source>
        <dbReference type="EMBL" id="THU82658.1"/>
    </source>
</evidence>
<sequence length="115" mass="12972">MPGEQDDPTAFPRLFYFNSPSDSGIAFRYVPHLLDPMLVTGSSTTKVVKLLLEEGVKEERFLFINLVEKTRFPPLKASTYSVIVKVITGWVDQELNERTYAVPGLRIAERGGIVR</sequence>
<accession>A0A4S8L3S1</accession>
<gene>
    <name evidence="2" type="ORF">K435DRAFT_691088</name>
</gene>
<dbReference type="EMBL" id="ML179716">
    <property type="protein sequence ID" value="THU82658.1"/>
    <property type="molecule type" value="Genomic_DNA"/>
</dbReference>
<dbReference type="SUPFAM" id="SSF53271">
    <property type="entry name" value="PRTase-like"/>
    <property type="match status" value="1"/>
</dbReference>
<proteinExistence type="predicted"/>
<organism evidence="2 3">
    <name type="scientific">Dendrothele bispora (strain CBS 962.96)</name>
    <dbReference type="NCBI Taxonomy" id="1314807"/>
    <lineage>
        <taxon>Eukaryota</taxon>
        <taxon>Fungi</taxon>
        <taxon>Dikarya</taxon>
        <taxon>Basidiomycota</taxon>
        <taxon>Agaricomycotina</taxon>
        <taxon>Agaricomycetes</taxon>
        <taxon>Agaricomycetidae</taxon>
        <taxon>Agaricales</taxon>
        <taxon>Agaricales incertae sedis</taxon>
        <taxon>Dendrothele</taxon>
    </lineage>
</organism>
<dbReference type="CDD" id="cd06223">
    <property type="entry name" value="PRTases_typeI"/>
    <property type="match status" value="1"/>
</dbReference>
<evidence type="ECO:0000259" key="1">
    <source>
        <dbReference type="Pfam" id="PF14681"/>
    </source>
</evidence>
<protein>
    <recommendedName>
        <fullName evidence="1">Phosphoribosyltransferase domain-containing protein</fullName>
    </recommendedName>
</protein>
<keyword evidence="3" id="KW-1185">Reference proteome</keyword>
<feature type="domain" description="Phosphoribosyltransferase" evidence="1">
    <location>
        <begin position="6"/>
        <end position="105"/>
    </location>
</feature>